<organism evidence="1 2">
    <name type="scientific">Actinorugispora endophytica</name>
    <dbReference type="NCBI Taxonomy" id="1605990"/>
    <lineage>
        <taxon>Bacteria</taxon>
        <taxon>Bacillati</taxon>
        <taxon>Actinomycetota</taxon>
        <taxon>Actinomycetes</taxon>
        <taxon>Streptosporangiales</taxon>
        <taxon>Nocardiopsidaceae</taxon>
        <taxon>Actinorugispora</taxon>
    </lineage>
</organism>
<dbReference type="EMBL" id="SNYN01000034">
    <property type="protein sequence ID" value="TDQ44656.1"/>
    <property type="molecule type" value="Genomic_DNA"/>
</dbReference>
<evidence type="ECO:0000313" key="2">
    <source>
        <dbReference type="Proteomes" id="UP000295281"/>
    </source>
</evidence>
<gene>
    <name evidence="1" type="ORF">EV190_1345</name>
</gene>
<protein>
    <recommendedName>
        <fullName evidence="3">YbaB/EbfC DNA-binding family protein</fullName>
    </recommendedName>
</protein>
<comment type="caution">
    <text evidence="1">The sequence shown here is derived from an EMBL/GenBank/DDBJ whole genome shotgun (WGS) entry which is preliminary data.</text>
</comment>
<reference evidence="1 2" key="1">
    <citation type="submission" date="2019-03" db="EMBL/GenBank/DDBJ databases">
        <title>Genomic Encyclopedia of Type Strains, Phase IV (KMG-IV): sequencing the most valuable type-strain genomes for metagenomic binning, comparative biology and taxonomic classification.</title>
        <authorList>
            <person name="Goeker M."/>
        </authorList>
    </citation>
    <scope>NUCLEOTIDE SEQUENCE [LARGE SCALE GENOMIC DNA]</scope>
    <source>
        <strain evidence="1 2">DSM 46770</strain>
    </source>
</reference>
<evidence type="ECO:0008006" key="3">
    <source>
        <dbReference type="Google" id="ProtNLM"/>
    </source>
</evidence>
<evidence type="ECO:0000313" key="1">
    <source>
        <dbReference type="EMBL" id="TDQ44656.1"/>
    </source>
</evidence>
<proteinExistence type="predicted"/>
<dbReference type="Gene3D" id="3.30.1310.10">
    <property type="entry name" value="Nucleoid-associated protein YbaB-like domain"/>
    <property type="match status" value="1"/>
</dbReference>
<accession>A0A4R6UFD8</accession>
<dbReference type="AlphaFoldDB" id="A0A4R6UFD8"/>
<sequence>MAKDRLVSAKVNAKGELIELKFHTQKYRQMAPKELSTAITDVIERARKQMAKRVVESYGSFAPEGVDLDEIISGRFNPSRMLSGFDIPFPTGTDKP</sequence>
<dbReference type="Proteomes" id="UP000295281">
    <property type="component" value="Unassembled WGS sequence"/>
</dbReference>
<keyword evidence="2" id="KW-1185">Reference proteome</keyword>
<dbReference type="InterPro" id="IPR036894">
    <property type="entry name" value="YbaB-like_sf"/>
</dbReference>
<name>A0A4R6UFD8_9ACTN</name>